<feature type="chain" id="PRO_5032345770" evidence="1">
    <location>
        <begin position="23"/>
        <end position="274"/>
    </location>
</feature>
<keyword evidence="1" id="KW-0732">Signal</keyword>
<name>A0A812CVF1_ACAPH</name>
<sequence>MDRGETLIRILILTIAWIQTTATPLVSTTKASLPEFQLLKKFYPGYKHNGGKYNNRHLINMIGCNKICQKSLLHDTTALRLSHALNKVGGIHSLGKTLIRLSKYGQDSVSGSNHIQYIYHPIAYGPYLADKYGYPTVSKMHATDPIHMMKKFFGKQGILQIITYAKADNKPIGHVALWDCTHFHQSKNWIAGHELITVEFWESPDSKCPQVDEMKLESYYSSNDPSDIGKEKAKNLRHKAHNKHKGSRRYQHLLKLVRIKNQSQHSQSTYKSLR</sequence>
<dbReference type="AlphaFoldDB" id="A0A812CVF1"/>
<organism evidence="2 3">
    <name type="scientific">Acanthosepion pharaonis</name>
    <name type="common">Pharaoh cuttlefish</name>
    <name type="synonym">Sepia pharaonis</name>
    <dbReference type="NCBI Taxonomy" id="158019"/>
    <lineage>
        <taxon>Eukaryota</taxon>
        <taxon>Metazoa</taxon>
        <taxon>Spiralia</taxon>
        <taxon>Lophotrochozoa</taxon>
        <taxon>Mollusca</taxon>
        <taxon>Cephalopoda</taxon>
        <taxon>Coleoidea</taxon>
        <taxon>Decapodiformes</taxon>
        <taxon>Sepiida</taxon>
        <taxon>Sepiina</taxon>
        <taxon>Sepiidae</taxon>
        <taxon>Acanthosepion</taxon>
    </lineage>
</organism>
<dbReference type="InterPro" id="IPR025562">
    <property type="entry name" value="Tae4"/>
</dbReference>
<protein>
    <submittedName>
        <fullName evidence="2">Uncharacterized protein</fullName>
    </submittedName>
</protein>
<dbReference type="Pfam" id="PF14113">
    <property type="entry name" value="Tae4"/>
    <property type="match status" value="1"/>
</dbReference>
<dbReference type="OrthoDB" id="6281827at2759"/>
<accession>A0A812CVF1</accession>
<feature type="signal peptide" evidence="1">
    <location>
        <begin position="1"/>
        <end position="22"/>
    </location>
</feature>
<gene>
    <name evidence="2" type="ORF">SPHA_40910</name>
</gene>
<dbReference type="Gene3D" id="3.90.1720.70">
    <property type="match status" value="1"/>
</dbReference>
<proteinExistence type="predicted"/>
<evidence type="ECO:0000313" key="2">
    <source>
        <dbReference type="EMBL" id="CAE1277860.1"/>
    </source>
</evidence>
<evidence type="ECO:0000313" key="3">
    <source>
        <dbReference type="Proteomes" id="UP000597762"/>
    </source>
</evidence>
<dbReference type="EMBL" id="CAHIKZ030001946">
    <property type="protein sequence ID" value="CAE1277860.1"/>
    <property type="molecule type" value="Genomic_DNA"/>
</dbReference>
<comment type="caution">
    <text evidence="2">The sequence shown here is derived from an EMBL/GenBank/DDBJ whole genome shotgun (WGS) entry which is preliminary data.</text>
</comment>
<dbReference type="Proteomes" id="UP000597762">
    <property type="component" value="Unassembled WGS sequence"/>
</dbReference>
<keyword evidence="3" id="KW-1185">Reference proteome</keyword>
<evidence type="ECO:0000256" key="1">
    <source>
        <dbReference type="SAM" id="SignalP"/>
    </source>
</evidence>
<reference evidence="2" key="1">
    <citation type="submission" date="2021-01" db="EMBL/GenBank/DDBJ databases">
        <authorList>
            <person name="Li R."/>
            <person name="Bekaert M."/>
        </authorList>
    </citation>
    <scope>NUCLEOTIDE SEQUENCE</scope>
    <source>
        <strain evidence="2">Farmed</strain>
    </source>
</reference>